<accession>A0ABM7Y7U2</accession>
<dbReference type="InterPro" id="IPR036646">
    <property type="entry name" value="PGAM_B_sf"/>
</dbReference>
<comment type="pathway">
    <text evidence="2 8">Carbohydrate degradation; glycolysis; pyruvate from D-glyceraldehyde 3-phosphate: step 3/5.</text>
</comment>
<dbReference type="Pfam" id="PF06415">
    <property type="entry name" value="iPGM_N"/>
    <property type="match status" value="1"/>
</dbReference>
<feature type="binding site" evidence="8">
    <location>
        <position position="347"/>
    </location>
    <ligand>
        <name>substrate</name>
    </ligand>
</feature>
<dbReference type="InterPro" id="IPR011258">
    <property type="entry name" value="BPG-indep_PGM_N"/>
</dbReference>
<keyword evidence="4 8" id="KW-0479">Metal-binding</keyword>
<comment type="similarity">
    <text evidence="3 8">Belongs to the BPG-independent phosphoglycerate mutase family.</text>
</comment>
<evidence type="ECO:0000313" key="12">
    <source>
        <dbReference type="EMBL" id="BDG74124.1"/>
    </source>
</evidence>
<evidence type="ECO:0000256" key="7">
    <source>
        <dbReference type="ARBA" id="ARBA00023235"/>
    </source>
</evidence>
<dbReference type="Proteomes" id="UP000831327">
    <property type="component" value="Chromosome"/>
</dbReference>
<reference evidence="12 13" key="1">
    <citation type="journal article" date="2016" name="Microbes Environ.">
        <title>Phylogenetically diverse aerobic anoxygenic phototrophic bacteria isolated from epilithic biofilms in Tama river, Japan.</title>
        <authorList>
            <person name="Hirose S."/>
            <person name="Matsuura K."/>
            <person name="Haruta S."/>
        </authorList>
    </citation>
    <scope>NUCLEOTIDE SEQUENCE [LARGE SCALE GENOMIC DNA]</scope>
    <source>
        <strain evidence="12 13">S08</strain>
    </source>
</reference>
<evidence type="ECO:0000256" key="1">
    <source>
        <dbReference type="ARBA" id="ARBA00000370"/>
    </source>
</evidence>
<feature type="active site" description="Phosphoserine intermediate" evidence="8">
    <location>
        <position position="65"/>
    </location>
</feature>
<dbReference type="Gene3D" id="3.40.1450.10">
    <property type="entry name" value="BPG-independent phosphoglycerate mutase, domain B"/>
    <property type="match status" value="1"/>
</dbReference>
<keyword evidence="5 8" id="KW-0324">Glycolysis</keyword>
<feature type="binding site" evidence="8">
    <location>
        <begin position="271"/>
        <end position="274"/>
    </location>
    <ligand>
        <name>substrate</name>
    </ligand>
</feature>
<feature type="binding site" evidence="8">
    <location>
        <position position="455"/>
    </location>
    <ligand>
        <name>Mn(2+)</name>
        <dbReference type="ChEBI" id="CHEBI:29035"/>
        <label>2</label>
    </ligand>
</feature>
<keyword evidence="7 8" id="KW-0413">Isomerase</keyword>
<comment type="cofactor">
    <cofactor evidence="8">
        <name>Mn(2+)</name>
        <dbReference type="ChEBI" id="CHEBI:29035"/>
    </cofactor>
    <text evidence="8">Binds 2 manganese ions per subunit.</text>
</comment>
<dbReference type="EMBL" id="AP025637">
    <property type="protein sequence ID" value="BDG74124.1"/>
    <property type="molecule type" value="Genomic_DNA"/>
</dbReference>
<dbReference type="PIRSF" id="PIRSF001492">
    <property type="entry name" value="IPGAM"/>
    <property type="match status" value="1"/>
</dbReference>
<feature type="binding site" evidence="8">
    <location>
        <begin position="155"/>
        <end position="156"/>
    </location>
    <ligand>
        <name>substrate</name>
    </ligand>
</feature>
<feature type="domain" description="Metalloenzyme" evidence="10">
    <location>
        <begin position="8"/>
        <end position="511"/>
    </location>
</feature>
<dbReference type="EC" id="5.4.2.12" evidence="8 9"/>
<feature type="binding site" evidence="8">
    <location>
        <position position="418"/>
    </location>
    <ligand>
        <name>Mn(2+)</name>
        <dbReference type="ChEBI" id="CHEBI:29035"/>
        <label>1</label>
    </ligand>
</feature>
<feature type="binding site" evidence="8">
    <location>
        <position position="15"/>
    </location>
    <ligand>
        <name>Mn(2+)</name>
        <dbReference type="ChEBI" id="CHEBI:29035"/>
        <label>2</label>
    </ligand>
</feature>
<keyword evidence="6 8" id="KW-0464">Manganese</keyword>
<evidence type="ECO:0000256" key="4">
    <source>
        <dbReference type="ARBA" id="ARBA00022723"/>
    </source>
</evidence>
<evidence type="ECO:0000256" key="3">
    <source>
        <dbReference type="ARBA" id="ARBA00008819"/>
    </source>
</evidence>
<evidence type="ECO:0000256" key="9">
    <source>
        <dbReference type="NCBIfam" id="TIGR01307"/>
    </source>
</evidence>
<keyword evidence="13" id="KW-1185">Reference proteome</keyword>
<dbReference type="HAMAP" id="MF_01038">
    <property type="entry name" value="GpmI"/>
    <property type="match status" value="1"/>
</dbReference>
<feature type="binding site" evidence="8">
    <location>
        <position position="414"/>
    </location>
    <ligand>
        <name>Mn(2+)</name>
        <dbReference type="ChEBI" id="CHEBI:29035"/>
        <label>1</label>
    </ligand>
</feature>
<evidence type="ECO:0000256" key="8">
    <source>
        <dbReference type="HAMAP-Rule" id="MF_01038"/>
    </source>
</evidence>
<dbReference type="SUPFAM" id="SSF53649">
    <property type="entry name" value="Alkaline phosphatase-like"/>
    <property type="match status" value="1"/>
</dbReference>
<sequence length="532" mass="55399">MSATRPRPVMLVILDGWGWRAEAADNAVAQARTPAFHALWAECPHAFLRTSGADVGLPDGQMGNSEVGHLNIGAGRVVMQDLPRIGSAIADRSITTLSALTGLIAALKRTGGTCHLMGLLSPGGVHAHQDHAVALARILSSAGIPVAIHAWTDGRDTAPQSAPGFMARFEADIAGLPGVRIATVTGRYFAMDRDNRWDRVAKAWEVMTYGAGPYPPFKPDTPSPIMRAASATEAIAASHARDVTDEFIPATAIGDYAGMKSGDGILCFNFRADRVREILTALVDPGFKGFPRPSTPEFCDAVGMTHYSDALNPFLRALFAPQSMADILGAAVAAAGLTQLRMAETEKYPHVTYFLNGGEETPYAGEDRIMVPSPKVATYDLQPEMSAPELTDKAVAAIASGTYDLVVLNFANADMVGHTGSLPAATKAVEAVDTGLGRIADAIRAAGGALFVAADHGNAELMRDPATGGPHTAHTTNPVPALLLGGPAGAALADGRLADIAPTLLALLGVPQPAAMTGRSLLRDGTAQVAAE</sequence>
<feature type="binding site" evidence="8">
    <location>
        <position position="126"/>
    </location>
    <ligand>
        <name>substrate</name>
    </ligand>
</feature>
<proteinExistence type="inferred from homology"/>
<evidence type="ECO:0000313" key="13">
    <source>
        <dbReference type="Proteomes" id="UP000831327"/>
    </source>
</evidence>
<gene>
    <name evidence="8 12" type="primary">gpmI</name>
    <name evidence="12" type="ORF">Rmf_40530</name>
</gene>
<dbReference type="InterPro" id="IPR006124">
    <property type="entry name" value="Metalloenzyme"/>
</dbReference>
<dbReference type="SUPFAM" id="SSF64158">
    <property type="entry name" value="2,3-Bisphosphoglycerate-independent phosphoglycerate mutase, substrate-binding domain"/>
    <property type="match status" value="1"/>
</dbReference>
<dbReference type="InterPro" id="IPR005995">
    <property type="entry name" value="Pgm_bpd_ind"/>
</dbReference>
<comment type="subunit">
    <text evidence="8">Monomer.</text>
</comment>
<evidence type="ECO:0000259" key="11">
    <source>
        <dbReference type="Pfam" id="PF06415"/>
    </source>
</evidence>
<name>A0ABM7Y7U2_9PROT</name>
<evidence type="ECO:0000256" key="2">
    <source>
        <dbReference type="ARBA" id="ARBA00004798"/>
    </source>
</evidence>
<feature type="binding site" evidence="8">
    <location>
        <position position="187"/>
    </location>
    <ligand>
        <name>substrate</name>
    </ligand>
</feature>
<dbReference type="CDD" id="cd16010">
    <property type="entry name" value="iPGM"/>
    <property type="match status" value="1"/>
</dbReference>
<feature type="domain" description="BPG-independent PGAM N-terminal" evidence="11">
    <location>
        <begin position="85"/>
        <end position="308"/>
    </location>
</feature>
<evidence type="ECO:0000259" key="10">
    <source>
        <dbReference type="Pfam" id="PF01676"/>
    </source>
</evidence>
<comment type="catalytic activity">
    <reaction evidence="1 8">
        <text>(2R)-2-phosphoglycerate = (2R)-3-phosphoglycerate</text>
        <dbReference type="Rhea" id="RHEA:15901"/>
        <dbReference type="ChEBI" id="CHEBI:58272"/>
        <dbReference type="ChEBI" id="CHEBI:58289"/>
        <dbReference type="EC" id="5.4.2.12"/>
    </reaction>
</comment>
<dbReference type="PANTHER" id="PTHR31637">
    <property type="entry name" value="2,3-BISPHOSPHOGLYCERATE-INDEPENDENT PHOSPHOGLYCERATE MUTASE"/>
    <property type="match status" value="1"/>
</dbReference>
<dbReference type="Pfam" id="PF01676">
    <property type="entry name" value="Metalloenzyme"/>
    <property type="match status" value="1"/>
</dbReference>
<comment type="function">
    <text evidence="8">Catalyzes the interconversion of 2-phosphoglycerate and 3-phosphoglycerate.</text>
</comment>
<feature type="binding site" evidence="8">
    <location>
        <position position="474"/>
    </location>
    <ligand>
        <name>Mn(2+)</name>
        <dbReference type="ChEBI" id="CHEBI:29035"/>
        <label>1</label>
    </ligand>
</feature>
<feature type="binding site" evidence="8">
    <location>
        <position position="193"/>
    </location>
    <ligand>
        <name>substrate</name>
    </ligand>
</feature>
<protein>
    <recommendedName>
        <fullName evidence="8 9">2,3-bisphosphoglycerate-independent phosphoglycerate mutase</fullName>
        <shortName evidence="8">BPG-independent PGAM</shortName>
        <shortName evidence="8">Phosphoglyceromutase</shortName>
        <shortName evidence="8">iPGM</shortName>
        <ecNumber evidence="8 9">5.4.2.12</ecNumber>
    </recommendedName>
</protein>
<evidence type="ECO:0000256" key="6">
    <source>
        <dbReference type="ARBA" id="ARBA00023211"/>
    </source>
</evidence>
<dbReference type="InterPro" id="IPR017850">
    <property type="entry name" value="Alkaline_phosphatase_core_sf"/>
</dbReference>
<dbReference type="NCBIfam" id="TIGR01307">
    <property type="entry name" value="pgm_bpd_ind"/>
    <property type="match status" value="1"/>
</dbReference>
<dbReference type="PANTHER" id="PTHR31637:SF0">
    <property type="entry name" value="2,3-BISPHOSPHOGLYCERATE-INDEPENDENT PHOSPHOGLYCERATE MUTASE"/>
    <property type="match status" value="1"/>
</dbReference>
<organism evidence="12 13">
    <name type="scientific">Roseomonas fluvialis</name>
    <dbReference type="NCBI Taxonomy" id="1750527"/>
    <lineage>
        <taxon>Bacteria</taxon>
        <taxon>Pseudomonadati</taxon>
        <taxon>Pseudomonadota</taxon>
        <taxon>Alphaproteobacteria</taxon>
        <taxon>Acetobacterales</taxon>
        <taxon>Roseomonadaceae</taxon>
        <taxon>Roseomonas</taxon>
    </lineage>
</organism>
<feature type="binding site" evidence="8">
    <location>
        <position position="65"/>
    </location>
    <ligand>
        <name>Mn(2+)</name>
        <dbReference type="ChEBI" id="CHEBI:29035"/>
        <label>2</label>
    </ligand>
</feature>
<dbReference type="RefSeq" id="WP_244408315.1">
    <property type="nucleotide sequence ID" value="NZ_AP025637.1"/>
</dbReference>
<evidence type="ECO:0000256" key="5">
    <source>
        <dbReference type="ARBA" id="ARBA00023152"/>
    </source>
</evidence>
<dbReference type="Gene3D" id="3.40.720.10">
    <property type="entry name" value="Alkaline Phosphatase, subunit A"/>
    <property type="match status" value="1"/>
</dbReference>
<feature type="binding site" evidence="8">
    <location>
        <position position="456"/>
    </location>
    <ligand>
        <name>Mn(2+)</name>
        <dbReference type="ChEBI" id="CHEBI:29035"/>
        <label>2</label>
    </ligand>
</feature>